<keyword evidence="2 4" id="KW-0560">Oxidoreductase</keyword>
<evidence type="ECO:0000256" key="2">
    <source>
        <dbReference type="ARBA" id="ARBA00023002"/>
    </source>
</evidence>
<organism evidence="4 5">
    <name type="scientific">Hydrogenophaga atypica</name>
    <dbReference type="NCBI Taxonomy" id="249409"/>
    <lineage>
        <taxon>Bacteria</taxon>
        <taxon>Pseudomonadati</taxon>
        <taxon>Pseudomonadota</taxon>
        <taxon>Betaproteobacteria</taxon>
        <taxon>Burkholderiales</taxon>
        <taxon>Comamonadaceae</taxon>
        <taxon>Hydrogenophaga</taxon>
    </lineage>
</organism>
<accession>A0ABW2QIF4</accession>
<keyword evidence="5" id="KW-1185">Reference proteome</keyword>
<proteinExistence type="inferred from homology"/>
<comment type="similarity">
    <text evidence="1">Belongs to the non-flavoprotein flavin reductase family.</text>
</comment>
<dbReference type="SUPFAM" id="SSF50475">
    <property type="entry name" value="FMN-binding split barrel"/>
    <property type="match status" value="1"/>
</dbReference>
<dbReference type="GO" id="GO:0016491">
    <property type="term" value="F:oxidoreductase activity"/>
    <property type="evidence" value="ECO:0007669"/>
    <property type="project" value="UniProtKB-KW"/>
</dbReference>
<dbReference type="EC" id="1.-.-.-" evidence="4"/>
<evidence type="ECO:0000259" key="3">
    <source>
        <dbReference type="SMART" id="SM00903"/>
    </source>
</evidence>
<name>A0ABW2QIF4_9BURK</name>
<dbReference type="PANTHER" id="PTHR30466:SF11">
    <property type="entry name" value="FLAVIN-DEPENDENT MONOOXYGENASE, REDUCTASE SUBUNIT HSAB"/>
    <property type="match status" value="1"/>
</dbReference>
<evidence type="ECO:0000313" key="5">
    <source>
        <dbReference type="Proteomes" id="UP001596501"/>
    </source>
</evidence>
<sequence length="163" mass="17217">MPLPPPSTRAFRDALGMFATGVTIVTARAADGSLVGLTANSFNSVSLSPPLVLWSLSRAAGSMATFASGSHYAINVLGADQRALAERFAAKDVDRWTGVAFSEGAGGAPLLDGAVAVFECFNRSQYEEGDHVIFVGEVERCQHRSGASPLLYHGGQFYTEHPL</sequence>
<feature type="domain" description="Flavin reductase like" evidence="3">
    <location>
        <begin position="15"/>
        <end position="159"/>
    </location>
</feature>
<evidence type="ECO:0000256" key="1">
    <source>
        <dbReference type="ARBA" id="ARBA00008898"/>
    </source>
</evidence>
<dbReference type="EMBL" id="JBHTCA010000005">
    <property type="protein sequence ID" value="MFC7409225.1"/>
    <property type="molecule type" value="Genomic_DNA"/>
</dbReference>
<dbReference type="Gene3D" id="2.30.110.10">
    <property type="entry name" value="Electron Transport, Fmn-binding Protein, Chain A"/>
    <property type="match status" value="1"/>
</dbReference>
<dbReference type="Proteomes" id="UP001596501">
    <property type="component" value="Unassembled WGS sequence"/>
</dbReference>
<reference evidence="5" key="1">
    <citation type="journal article" date="2019" name="Int. J. Syst. Evol. Microbiol.">
        <title>The Global Catalogue of Microorganisms (GCM) 10K type strain sequencing project: providing services to taxonomists for standard genome sequencing and annotation.</title>
        <authorList>
            <consortium name="The Broad Institute Genomics Platform"/>
            <consortium name="The Broad Institute Genome Sequencing Center for Infectious Disease"/>
            <person name="Wu L."/>
            <person name="Ma J."/>
        </authorList>
    </citation>
    <scope>NUCLEOTIDE SEQUENCE [LARGE SCALE GENOMIC DNA]</scope>
    <source>
        <strain evidence="5">CGMCC 1.12371</strain>
    </source>
</reference>
<evidence type="ECO:0000313" key="4">
    <source>
        <dbReference type="EMBL" id="MFC7409225.1"/>
    </source>
</evidence>
<dbReference type="PANTHER" id="PTHR30466">
    <property type="entry name" value="FLAVIN REDUCTASE"/>
    <property type="match status" value="1"/>
</dbReference>
<dbReference type="InterPro" id="IPR012349">
    <property type="entry name" value="Split_barrel_FMN-bd"/>
</dbReference>
<comment type="caution">
    <text evidence="4">The sequence shown here is derived from an EMBL/GenBank/DDBJ whole genome shotgun (WGS) entry which is preliminary data.</text>
</comment>
<dbReference type="Pfam" id="PF01613">
    <property type="entry name" value="Flavin_Reduct"/>
    <property type="match status" value="1"/>
</dbReference>
<dbReference type="InterPro" id="IPR050268">
    <property type="entry name" value="NADH-dep_flavin_reductase"/>
</dbReference>
<gene>
    <name evidence="4" type="ORF">ACFQPB_10165</name>
</gene>
<dbReference type="SMART" id="SM00903">
    <property type="entry name" value="Flavin_Reduct"/>
    <property type="match status" value="1"/>
</dbReference>
<dbReference type="InterPro" id="IPR002563">
    <property type="entry name" value="Flavin_Rdtase-like_dom"/>
</dbReference>
<protein>
    <submittedName>
        <fullName evidence="4">Flavin reductase family protein</fullName>
        <ecNumber evidence="4">1.-.-.-</ecNumber>
    </submittedName>
</protein>